<evidence type="ECO:0000313" key="4">
    <source>
        <dbReference type="EMBL" id="QBX56454.1"/>
    </source>
</evidence>
<dbReference type="AlphaFoldDB" id="A0A4P7IGI0"/>
<accession>A0A4P7IGI0</accession>
<name>A0A4P7IGI0_9ACTN</name>
<evidence type="ECO:0000256" key="2">
    <source>
        <dbReference type="ARBA" id="ARBA00023002"/>
    </source>
</evidence>
<dbReference type="EMBL" id="CP038436">
    <property type="protein sequence ID" value="QBX56454.1"/>
    <property type="molecule type" value="Genomic_DNA"/>
</dbReference>
<gene>
    <name evidence="4" type="ORF">EXE58_13925</name>
</gene>
<dbReference type="Pfam" id="PF00106">
    <property type="entry name" value="adh_short"/>
    <property type="match status" value="1"/>
</dbReference>
<dbReference type="GO" id="GO:0016020">
    <property type="term" value="C:membrane"/>
    <property type="evidence" value="ECO:0007669"/>
    <property type="project" value="TreeGrafter"/>
</dbReference>
<dbReference type="InterPro" id="IPR002347">
    <property type="entry name" value="SDR_fam"/>
</dbReference>
<dbReference type="PRINTS" id="PR00081">
    <property type="entry name" value="GDHRDH"/>
</dbReference>
<evidence type="ECO:0000256" key="1">
    <source>
        <dbReference type="ARBA" id="ARBA00006484"/>
    </source>
</evidence>
<dbReference type="RefSeq" id="WP_135268441.1">
    <property type="nucleotide sequence ID" value="NZ_CP038436.1"/>
</dbReference>
<sequence>MTRRVLVTGAASGLGKALTEAFRAAGDEVIATDRSPGVDLQLDITSDDDWQTALEVVREKWGWLDILVNNAGVAGGGRIELCPIDEWQWITDINLFGVVRGVRTFTPMMKAQGSGHIVNVASLAGLVHPAGMGSYNAVKAAVVAFTEACGHELAAHGIRASVVCPSYFRTNLVDSMQGSDEVVGRVIGGLVASSRTTAEEIAAAVLAGIEAGDDVIVPDEAARTAYFMKWADRSAYDQVMRDQAAKLEARS</sequence>
<proteinExistence type="inferred from homology"/>
<evidence type="ECO:0000256" key="3">
    <source>
        <dbReference type="RuleBase" id="RU000363"/>
    </source>
</evidence>
<dbReference type="GO" id="GO:0016491">
    <property type="term" value="F:oxidoreductase activity"/>
    <property type="evidence" value="ECO:0007669"/>
    <property type="project" value="UniProtKB-KW"/>
</dbReference>
<keyword evidence="5" id="KW-1185">Reference proteome</keyword>
<dbReference type="PRINTS" id="PR00080">
    <property type="entry name" value="SDRFAMILY"/>
</dbReference>
<dbReference type="Proteomes" id="UP000294853">
    <property type="component" value="Chromosome"/>
</dbReference>
<organism evidence="4 5">
    <name type="scientific">Nocardioides seonyuensis</name>
    <dbReference type="NCBI Taxonomy" id="2518371"/>
    <lineage>
        <taxon>Bacteria</taxon>
        <taxon>Bacillati</taxon>
        <taxon>Actinomycetota</taxon>
        <taxon>Actinomycetes</taxon>
        <taxon>Propionibacteriales</taxon>
        <taxon>Nocardioidaceae</taxon>
        <taxon>Nocardioides</taxon>
    </lineage>
</organism>
<dbReference type="InterPro" id="IPR036291">
    <property type="entry name" value="NAD(P)-bd_dom_sf"/>
</dbReference>
<reference evidence="4 5" key="1">
    <citation type="submission" date="2019-03" db="EMBL/GenBank/DDBJ databases">
        <title>Three New Species of Nocardioides, Nocardioides euryhalodurans sp. nov., Nocardioides seonyuensis sp. nov. and Nocardioides eburneoflavus sp. nov. Iolated from Soil.</title>
        <authorList>
            <person name="Roh S.G."/>
            <person name="Lee C."/>
            <person name="Kim M.-K."/>
            <person name="Kim S.B."/>
        </authorList>
    </citation>
    <scope>NUCLEOTIDE SEQUENCE [LARGE SCALE GENOMIC DNA]</scope>
    <source>
        <strain evidence="4 5">MMS17-SY207-3</strain>
    </source>
</reference>
<evidence type="ECO:0000313" key="5">
    <source>
        <dbReference type="Proteomes" id="UP000294853"/>
    </source>
</evidence>
<dbReference type="PANTHER" id="PTHR44196:SF1">
    <property type="entry name" value="DEHYDROGENASE_REDUCTASE SDR FAMILY MEMBER 7B"/>
    <property type="match status" value="1"/>
</dbReference>
<dbReference type="SUPFAM" id="SSF51735">
    <property type="entry name" value="NAD(P)-binding Rossmann-fold domains"/>
    <property type="match status" value="1"/>
</dbReference>
<dbReference type="KEGG" id="nsn:EXE58_13925"/>
<protein>
    <submittedName>
        <fullName evidence="4">SDR family NAD(P)-dependent oxidoreductase</fullName>
    </submittedName>
</protein>
<comment type="similarity">
    <text evidence="1 3">Belongs to the short-chain dehydrogenases/reductases (SDR) family.</text>
</comment>
<keyword evidence="2" id="KW-0560">Oxidoreductase</keyword>
<dbReference type="OrthoDB" id="9775296at2"/>
<dbReference type="PANTHER" id="PTHR44196">
    <property type="entry name" value="DEHYDROGENASE/REDUCTASE SDR FAMILY MEMBER 7B"/>
    <property type="match status" value="1"/>
</dbReference>
<dbReference type="Gene3D" id="3.40.50.720">
    <property type="entry name" value="NAD(P)-binding Rossmann-like Domain"/>
    <property type="match status" value="1"/>
</dbReference>